<reference evidence="2" key="1">
    <citation type="journal article" date="2006" name="Biochim. Biophys. Acta">
        <title>Genomic organization and expression of the human mono-ADP-ribosyltransferase ART3 gene.</title>
        <authorList>
            <person name="Friedrich M."/>
            <person name="Grahnert A."/>
            <person name="Klein C."/>
            <person name="Tschop K."/>
            <person name="Engeland K."/>
            <person name="Hauschildt S."/>
        </authorList>
    </citation>
    <scope>NUCLEOTIDE SEQUENCE</scope>
</reference>
<organism evidence="2">
    <name type="scientific">Homo sapiens</name>
    <name type="common">Human</name>
    <dbReference type="NCBI Taxonomy" id="9606"/>
    <lineage>
        <taxon>Eukaryota</taxon>
        <taxon>Metazoa</taxon>
        <taxon>Chordata</taxon>
        <taxon>Craniata</taxon>
        <taxon>Vertebrata</taxon>
        <taxon>Euteleostomi</taxon>
        <taxon>Mammalia</taxon>
        <taxon>Eutheria</taxon>
        <taxon>Euarchontoglires</taxon>
        <taxon>Primates</taxon>
        <taxon>Haplorrhini</taxon>
        <taxon>Catarrhini</taxon>
        <taxon>Hominidae</taxon>
        <taxon>Homo</taxon>
    </lineage>
</organism>
<dbReference type="AlphaFoldDB" id="Q5J1L0"/>
<proteinExistence type="evidence at transcript level"/>
<keyword evidence="2" id="KW-0808">Transferase</keyword>
<keyword evidence="1" id="KW-1133">Transmembrane helix</keyword>
<feature type="transmembrane region" description="Helical" evidence="1">
    <location>
        <begin position="6"/>
        <end position="24"/>
    </location>
</feature>
<keyword evidence="1" id="KW-0812">Transmembrane</keyword>
<dbReference type="BRENDA" id="2.4.2.31">
    <property type="organism ID" value="2681"/>
</dbReference>
<accession>Q5J1L0</accession>
<dbReference type="EMBL" id="AY550338">
    <property type="protein sequence ID" value="AAT45032.1"/>
    <property type="molecule type" value="mRNA"/>
</dbReference>
<evidence type="ECO:0000256" key="1">
    <source>
        <dbReference type="SAM" id="Phobius"/>
    </source>
</evidence>
<sequence length="44" mass="5055">MKTGHFEIVTMLLATMILVDIFQVRKTGSLKTMVRKTRSLKTMV</sequence>
<dbReference type="GO" id="GO:0016740">
    <property type="term" value="F:transferase activity"/>
    <property type="evidence" value="ECO:0007669"/>
    <property type="project" value="UniProtKB-KW"/>
</dbReference>
<name>Q5J1L0_HUMAN</name>
<keyword evidence="1" id="KW-0472">Membrane</keyword>
<evidence type="ECO:0000313" key="2">
    <source>
        <dbReference type="EMBL" id="AAT45032.1"/>
    </source>
</evidence>
<accession>A8MV64</accession>
<protein>
    <submittedName>
        <fullName evidence="2">Mono-ADP-ribosyltransferase 3</fullName>
    </submittedName>
</protein>